<dbReference type="SUPFAM" id="SSF55073">
    <property type="entry name" value="Nucleotide cyclase"/>
    <property type="match status" value="1"/>
</dbReference>
<dbReference type="SUPFAM" id="SSF55781">
    <property type="entry name" value="GAF domain-like"/>
    <property type="match status" value="1"/>
</dbReference>
<dbReference type="SMART" id="SM00065">
    <property type="entry name" value="GAF"/>
    <property type="match status" value="1"/>
</dbReference>
<dbReference type="Proteomes" id="UP000185999">
    <property type="component" value="Unassembled WGS sequence"/>
</dbReference>
<dbReference type="CDD" id="cd01949">
    <property type="entry name" value="GGDEF"/>
    <property type="match status" value="1"/>
</dbReference>
<dbReference type="InterPro" id="IPR029016">
    <property type="entry name" value="GAF-like_dom_sf"/>
</dbReference>
<proteinExistence type="predicted"/>
<dbReference type="PROSITE" id="PS50887">
    <property type="entry name" value="GGDEF"/>
    <property type="match status" value="1"/>
</dbReference>
<dbReference type="SMART" id="SM00267">
    <property type="entry name" value="GGDEF"/>
    <property type="match status" value="1"/>
</dbReference>
<dbReference type="EMBL" id="FTOE01000008">
    <property type="protein sequence ID" value="SIS93630.1"/>
    <property type="molecule type" value="Genomic_DNA"/>
</dbReference>
<evidence type="ECO:0000313" key="3">
    <source>
        <dbReference type="Proteomes" id="UP000185999"/>
    </source>
</evidence>
<dbReference type="RefSeq" id="WP_054341175.1">
    <property type="nucleotide sequence ID" value="NZ_FTOE01000008.1"/>
</dbReference>
<dbReference type="Pfam" id="PF01590">
    <property type="entry name" value="GAF"/>
    <property type="match status" value="1"/>
</dbReference>
<dbReference type="PANTHER" id="PTHR43102:SF2">
    <property type="entry name" value="GAF DOMAIN-CONTAINING PROTEIN"/>
    <property type="match status" value="1"/>
</dbReference>
<evidence type="ECO:0000259" key="1">
    <source>
        <dbReference type="PROSITE" id="PS50887"/>
    </source>
</evidence>
<dbReference type="OrthoDB" id="9812358at2"/>
<dbReference type="STRING" id="619304.SAMN05421760_10869"/>
<dbReference type="InterPro" id="IPR003018">
    <property type="entry name" value="GAF"/>
</dbReference>
<reference evidence="3" key="1">
    <citation type="submission" date="2017-01" db="EMBL/GenBank/DDBJ databases">
        <authorList>
            <person name="Varghese N."/>
            <person name="Submissions S."/>
        </authorList>
    </citation>
    <scope>NUCLEOTIDE SEQUENCE [LARGE SCALE GENOMIC DNA]</scope>
    <source>
        <strain evidence="3">DSM 22306</strain>
    </source>
</reference>
<dbReference type="InterPro" id="IPR000160">
    <property type="entry name" value="GGDEF_dom"/>
</dbReference>
<dbReference type="AlphaFoldDB" id="A0A1N7N5M9"/>
<dbReference type="NCBIfam" id="TIGR00254">
    <property type="entry name" value="GGDEF"/>
    <property type="match status" value="1"/>
</dbReference>
<accession>A0A1N7N5M9</accession>
<keyword evidence="3" id="KW-1185">Reference proteome</keyword>
<organism evidence="2 3">
    <name type="scientific">Neptunomonas antarctica</name>
    <dbReference type="NCBI Taxonomy" id="619304"/>
    <lineage>
        <taxon>Bacteria</taxon>
        <taxon>Pseudomonadati</taxon>
        <taxon>Pseudomonadota</taxon>
        <taxon>Gammaproteobacteria</taxon>
        <taxon>Oceanospirillales</taxon>
        <taxon>Oceanospirillaceae</taxon>
        <taxon>Neptunomonas</taxon>
    </lineage>
</organism>
<protein>
    <submittedName>
        <fullName evidence="2">Diguanylate cyclase with GAF sensor</fullName>
    </submittedName>
</protein>
<feature type="domain" description="GGDEF" evidence="1">
    <location>
        <begin position="194"/>
        <end position="318"/>
    </location>
</feature>
<dbReference type="Gene3D" id="3.30.70.270">
    <property type="match status" value="1"/>
</dbReference>
<dbReference type="InterPro" id="IPR043128">
    <property type="entry name" value="Rev_trsase/Diguanyl_cyclase"/>
</dbReference>
<dbReference type="Gene3D" id="3.30.450.40">
    <property type="match status" value="1"/>
</dbReference>
<sequence length="318" mass="36191">MKKPDTTENEEARLKTLRSLDILDTPAEERFDRLTRLAKHMFDVPIALVSLIDEQRQWFKSSVGLDVRETSREISFCGHAILSDEVFIVEDAAEDERFADNPLVLQAPYIRFYAGCPLRHLDGSTLGTLCIIDTKSRIFNKEDMEALRDLAALAERELAAVQLATLDELTKISNRRGFIMLSQQTLKMCSRTKISASLIFLDMNDFKLINDKWGHAEGDSALLSFAKIMGDTFRDSDIFARIGGDEFAVLLTNTSLKQANESIDRFRLAVDKFNKAAHRGYDLLFCEGVVEFDYKKKDSVETLMKQADALMYEKKSQF</sequence>
<dbReference type="InterPro" id="IPR029787">
    <property type="entry name" value="Nucleotide_cyclase"/>
</dbReference>
<gene>
    <name evidence="2" type="ORF">SAMN05421760_10869</name>
</gene>
<dbReference type="PANTHER" id="PTHR43102">
    <property type="entry name" value="SLR1143 PROTEIN"/>
    <property type="match status" value="1"/>
</dbReference>
<dbReference type="Pfam" id="PF00990">
    <property type="entry name" value="GGDEF"/>
    <property type="match status" value="1"/>
</dbReference>
<name>A0A1N7N5M9_9GAMM</name>
<evidence type="ECO:0000313" key="2">
    <source>
        <dbReference type="EMBL" id="SIS93630.1"/>
    </source>
</evidence>